<feature type="coiled-coil region" evidence="1">
    <location>
        <begin position="47"/>
        <end position="106"/>
    </location>
</feature>
<keyword evidence="1" id="KW-0175">Coiled coil</keyword>
<name>A0A6A1UNQ6_9ROSI</name>
<protein>
    <submittedName>
        <fullName evidence="3">Uncharacterized protein</fullName>
    </submittedName>
</protein>
<gene>
    <name evidence="2" type="ORF">CJ030_MR8G029120</name>
    <name evidence="3" type="ORF">CJ030_MR8G029124</name>
</gene>
<evidence type="ECO:0000313" key="2">
    <source>
        <dbReference type="EMBL" id="KAB1202041.1"/>
    </source>
</evidence>
<comment type="caution">
    <text evidence="3">The sequence shown here is derived from an EMBL/GenBank/DDBJ whole genome shotgun (WGS) entry which is preliminary data.</text>
</comment>
<evidence type="ECO:0000313" key="3">
    <source>
        <dbReference type="EMBL" id="KAB1202045.1"/>
    </source>
</evidence>
<keyword evidence="4" id="KW-1185">Reference proteome</keyword>
<dbReference type="EMBL" id="RXIC02000026">
    <property type="protein sequence ID" value="KAB1202045.1"/>
    <property type="molecule type" value="Genomic_DNA"/>
</dbReference>
<dbReference type="EMBL" id="RXIC02000026">
    <property type="protein sequence ID" value="KAB1202041.1"/>
    <property type="molecule type" value="Genomic_DNA"/>
</dbReference>
<dbReference type="PANTHER" id="PTHR34452">
    <property type="entry name" value="MYOSIN HEAVY CHAIN-RELATED PROTEIN"/>
    <property type="match status" value="1"/>
</dbReference>
<reference evidence="3" key="1">
    <citation type="submission" date="2018-07" db="EMBL/GenBank/DDBJ databases">
        <authorList>
            <person name="Gao Z.-S."/>
            <person name="Jia H.-M."/>
            <person name="Jia H.-J."/>
            <person name="Cai Q.-L."/>
            <person name="Wang Y."/>
            <person name="Zhao H.-B."/>
        </authorList>
    </citation>
    <scope>NUCLEOTIDE SEQUENCE</scope>
    <source>
        <tissue evidence="3">Leaves</tissue>
    </source>
</reference>
<dbReference type="Proteomes" id="UP000516437">
    <property type="component" value="Chromosome 8"/>
</dbReference>
<organism evidence="3 4">
    <name type="scientific">Morella rubra</name>
    <name type="common">Chinese bayberry</name>
    <dbReference type="NCBI Taxonomy" id="262757"/>
    <lineage>
        <taxon>Eukaryota</taxon>
        <taxon>Viridiplantae</taxon>
        <taxon>Streptophyta</taxon>
        <taxon>Embryophyta</taxon>
        <taxon>Tracheophyta</taxon>
        <taxon>Spermatophyta</taxon>
        <taxon>Magnoliopsida</taxon>
        <taxon>eudicotyledons</taxon>
        <taxon>Gunneridae</taxon>
        <taxon>Pentapetalae</taxon>
        <taxon>rosids</taxon>
        <taxon>fabids</taxon>
        <taxon>Fagales</taxon>
        <taxon>Myricaceae</taxon>
        <taxon>Morella</taxon>
    </lineage>
</organism>
<reference evidence="3 4" key="2">
    <citation type="journal article" date="2019" name="Plant Biotechnol. J.">
        <title>The red bayberry genome and genetic basis of sex determination.</title>
        <authorList>
            <person name="Jia H.M."/>
            <person name="Jia H.J."/>
            <person name="Cai Q.L."/>
            <person name="Wang Y."/>
            <person name="Zhao H.B."/>
            <person name="Yang W.F."/>
            <person name="Wang G.Y."/>
            <person name="Li Y.H."/>
            <person name="Zhan D.L."/>
            <person name="Shen Y.T."/>
            <person name="Niu Q.F."/>
            <person name="Chang L."/>
            <person name="Qiu J."/>
            <person name="Zhao L."/>
            <person name="Xie H.B."/>
            <person name="Fu W.Y."/>
            <person name="Jin J."/>
            <person name="Li X.W."/>
            <person name="Jiao Y."/>
            <person name="Zhou C.C."/>
            <person name="Tu T."/>
            <person name="Chai C.Y."/>
            <person name="Gao J.L."/>
            <person name="Fan L.J."/>
            <person name="van de Weg E."/>
            <person name="Wang J.Y."/>
            <person name="Gao Z.S."/>
        </authorList>
    </citation>
    <scope>NUCLEOTIDE SEQUENCE [LARGE SCALE GENOMIC DNA]</scope>
    <source>
        <tissue evidence="3">Leaves</tissue>
    </source>
</reference>
<reference evidence="3" key="3">
    <citation type="submission" date="2019-09" db="EMBL/GenBank/DDBJ databases">
        <authorList>
            <person name="Gao Z."/>
        </authorList>
    </citation>
    <scope>NUCLEOTIDE SEQUENCE</scope>
    <source>
        <tissue evidence="3">Leaves</tissue>
    </source>
</reference>
<sequence length="115" mass="13029">MPGGQARHDRGYAEAWADRCPGASPLEQSQEQQQITQNGCLVSLATIRDLESQMERLEGQIKKQEEEFSESLVSIYELEGQVESLERELEKQAQGFEEDIKATKCAQTEQEQRAI</sequence>
<dbReference type="PANTHER" id="PTHR34452:SF14">
    <property type="entry name" value="MYOSIN HEAVY CHAIN, MUSCLE"/>
    <property type="match status" value="1"/>
</dbReference>
<dbReference type="AlphaFoldDB" id="A0A6A1UNQ6"/>
<proteinExistence type="predicted"/>
<accession>A0A6A1UNQ6</accession>
<evidence type="ECO:0000256" key="1">
    <source>
        <dbReference type="SAM" id="Coils"/>
    </source>
</evidence>
<evidence type="ECO:0000313" key="4">
    <source>
        <dbReference type="Proteomes" id="UP000516437"/>
    </source>
</evidence>